<proteinExistence type="predicted"/>
<evidence type="ECO:0000313" key="2">
    <source>
        <dbReference type="EMBL" id="OSD08622.1"/>
    </source>
</evidence>
<dbReference type="Pfam" id="PF19271">
    <property type="entry name" value="Nis1"/>
    <property type="match status" value="1"/>
</dbReference>
<dbReference type="Proteomes" id="UP000193067">
    <property type="component" value="Unassembled WGS sequence"/>
</dbReference>
<dbReference type="OrthoDB" id="2841294at2759"/>
<sequence length="143" mass="14197">MKFALVFLALAGSALAQSPSIAIFAPSANTTVAAGSNLVVDIEKLPGLSGPSDVSVVIGLRTCGADCQAIAATGSVGAPLYKGDYSPQVVPGSGSTAAFQNYTVQVPATMPKGPALLAVGHFFLAGAALTPGSETVYTTVIVQ</sequence>
<name>A0A1Y2J8Q8_TRAC3</name>
<evidence type="ECO:0000313" key="3">
    <source>
        <dbReference type="Proteomes" id="UP000193067"/>
    </source>
</evidence>
<dbReference type="AlphaFoldDB" id="A0A1Y2J8Q8"/>
<gene>
    <name evidence="2" type="ORF">PYCCODRAFT_1473204</name>
</gene>
<dbReference type="EMBL" id="KZ084086">
    <property type="protein sequence ID" value="OSD08622.1"/>
    <property type="molecule type" value="Genomic_DNA"/>
</dbReference>
<accession>A0A1Y2J8Q8</accession>
<evidence type="ECO:0008006" key="4">
    <source>
        <dbReference type="Google" id="ProtNLM"/>
    </source>
</evidence>
<keyword evidence="1" id="KW-0732">Signal</keyword>
<feature type="signal peptide" evidence="1">
    <location>
        <begin position="1"/>
        <end position="16"/>
    </location>
</feature>
<keyword evidence="3" id="KW-1185">Reference proteome</keyword>
<protein>
    <recommendedName>
        <fullName evidence="4">Lytic polysaccharide monooxygenase</fullName>
    </recommendedName>
</protein>
<evidence type="ECO:0000256" key="1">
    <source>
        <dbReference type="SAM" id="SignalP"/>
    </source>
</evidence>
<dbReference type="InterPro" id="IPR045469">
    <property type="entry name" value="Nis1"/>
</dbReference>
<organism evidence="2 3">
    <name type="scientific">Trametes coccinea (strain BRFM310)</name>
    <name type="common">Pycnoporus coccineus</name>
    <dbReference type="NCBI Taxonomy" id="1353009"/>
    <lineage>
        <taxon>Eukaryota</taxon>
        <taxon>Fungi</taxon>
        <taxon>Dikarya</taxon>
        <taxon>Basidiomycota</taxon>
        <taxon>Agaricomycotina</taxon>
        <taxon>Agaricomycetes</taxon>
        <taxon>Polyporales</taxon>
        <taxon>Polyporaceae</taxon>
        <taxon>Trametes</taxon>
    </lineage>
</organism>
<reference evidence="2 3" key="1">
    <citation type="journal article" date="2015" name="Biotechnol. Biofuels">
        <title>Enhanced degradation of softwood versus hardwood by the white-rot fungus Pycnoporus coccineus.</title>
        <authorList>
            <person name="Couturier M."/>
            <person name="Navarro D."/>
            <person name="Chevret D."/>
            <person name="Henrissat B."/>
            <person name="Piumi F."/>
            <person name="Ruiz-Duenas F.J."/>
            <person name="Martinez A.T."/>
            <person name="Grigoriev I.V."/>
            <person name="Riley R."/>
            <person name="Lipzen A."/>
            <person name="Berrin J.G."/>
            <person name="Master E.R."/>
            <person name="Rosso M.N."/>
        </authorList>
    </citation>
    <scope>NUCLEOTIDE SEQUENCE [LARGE SCALE GENOMIC DNA]</scope>
    <source>
        <strain evidence="2 3">BRFM310</strain>
    </source>
</reference>
<feature type="chain" id="PRO_5013254512" description="Lytic polysaccharide monooxygenase" evidence="1">
    <location>
        <begin position="17"/>
        <end position="143"/>
    </location>
</feature>